<proteinExistence type="predicted"/>
<accession>A0A200PNZ9</accession>
<keyword evidence="5 6" id="KW-0539">Nucleus</keyword>
<comment type="caution">
    <text evidence="9">The sequence shown here is derived from an EMBL/GenBank/DDBJ whole genome shotgun (WGS) entry which is preliminary data.</text>
</comment>
<evidence type="ECO:0000256" key="6">
    <source>
        <dbReference type="RuleBase" id="RU367028"/>
    </source>
</evidence>
<dbReference type="PANTHER" id="PTHR33057">
    <property type="entry name" value="TRANSCRIPTION REPRESSOR OFP7-RELATED"/>
    <property type="match status" value="1"/>
</dbReference>
<feature type="compositionally biased region" description="Basic and acidic residues" evidence="7">
    <location>
        <begin position="83"/>
        <end position="103"/>
    </location>
</feature>
<evidence type="ECO:0000256" key="1">
    <source>
        <dbReference type="ARBA" id="ARBA00004123"/>
    </source>
</evidence>
<dbReference type="NCBIfam" id="TIGR01568">
    <property type="entry name" value="A_thal_3678"/>
    <property type="match status" value="1"/>
</dbReference>
<evidence type="ECO:0000313" key="9">
    <source>
        <dbReference type="EMBL" id="OUZ99917.1"/>
    </source>
</evidence>
<reference evidence="9 10" key="1">
    <citation type="journal article" date="2017" name="Mol. Plant">
        <title>The Genome of Medicinal Plant Macleaya cordata Provides New Insights into Benzylisoquinoline Alkaloids Metabolism.</title>
        <authorList>
            <person name="Liu X."/>
            <person name="Liu Y."/>
            <person name="Huang P."/>
            <person name="Ma Y."/>
            <person name="Qing Z."/>
            <person name="Tang Q."/>
            <person name="Cao H."/>
            <person name="Cheng P."/>
            <person name="Zheng Y."/>
            <person name="Yuan Z."/>
            <person name="Zhou Y."/>
            <person name="Liu J."/>
            <person name="Tang Z."/>
            <person name="Zhuo Y."/>
            <person name="Zhang Y."/>
            <person name="Yu L."/>
            <person name="Huang J."/>
            <person name="Yang P."/>
            <person name="Peng Q."/>
            <person name="Zhang J."/>
            <person name="Jiang W."/>
            <person name="Zhang Z."/>
            <person name="Lin K."/>
            <person name="Ro D.K."/>
            <person name="Chen X."/>
            <person name="Xiong X."/>
            <person name="Shang Y."/>
            <person name="Huang S."/>
            <person name="Zeng J."/>
        </authorList>
    </citation>
    <scope>NUCLEOTIDE SEQUENCE [LARGE SCALE GENOMIC DNA]</scope>
    <source>
        <strain evidence="10">cv. BLH2017</strain>
        <tissue evidence="9">Root</tissue>
    </source>
</reference>
<keyword evidence="10" id="KW-1185">Reference proteome</keyword>
<dbReference type="PANTHER" id="PTHR33057:SF117">
    <property type="entry name" value="TRANSCRIPTION REPRESSOR OFP14"/>
    <property type="match status" value="1"/>
</dbReference>
<feature type="compositionally biased region" description="Low complexity" evidence="7">
    <location>
        <begin position="152"/>
        <end position="163"/>
    </location>
</feature>
<feature type="region of interest" description="Disordered" evidence="7">
    <location>
        <begin position="139"/>
        <end position="163"/>
    </location>
</feature>
<dbReference type="GO" id="GO:0005634">
    <property type="term" value="C:nucleus"/>
    <property type="evidence" value="ECO:0007669"/>
    <property type="project" value="UniProtKB-SubCell"/>
</dbReference>
<evidence type="ECO:0000256" key="5">
    <source>
        <dbReference type="ARBA" id="ARBA00023242"/>
    </source>
</evidence>
<evidence type="ECO:0000259" key="8">
    <source>
        <dbReference type="PROSITE" id="PS51754"/>
    </source>
</evidence>
<comment type="subcellular location">
    <subcellularLocation>
        <location evidence="1 6">Nucleus</location>
    </subcellularLocation>
</comment>
<dbReference type="OMA" id="TSWILRG"/>
<dbReference type="STRING" id="56857.A0A200PNZ9"/>
<dbReference type="GO" id="GO:0045892">
    <property type="term" value="P:negative regulation of DNA-templated transcription"/>
    <property type="evidence" value="ECO:0007669"/>
    <property type="project" value="UniProtKB-UniRule"/>
</dbReference>
<dbReference type="InterPro" id="IPR006458">
    <property type="entry name" value="Ovate_C"/>
</dbReference>
<evidence type="ECO:0000256" key="2">
    <source>
        <dbReference type="ARBA" id="ARBA00022491"/>
    </source>
</evidence>
<dbReference type="FunCoup" id="A0A200PNZ9">
    <property type="interactions" value="179"/>
</dbReference>
<dbReference type="InParanoid" id="A0A200PNZ9"/>
<feature type="region of interest" description="Disordered" evidence="7">
    <location>
        <begin position="83"/>
        <end position="113"/>
    </location>
</feature>
<name>A0A200PNZ9_MACCD</name>
<comment type="function">
    <text evidence="6">Transcriptional repressor that regulates multiple aspects of plant growth and development.</text>
</comment>
<sequence length="272" mass="31008">MPKNLQKSIHVYLSKLKKPNPNLQSSPKLINSSTNWILSGCKHPKTLSFAIEKTDTNNREDDAATLSDIDRFLFENFNSLYRNESENDDDKKKKKKNEDHEDGFLFESPRLVDPPPANIRASNRFFVSPGTSSSLVEEARSSAGSTFDEIGSSSSTPTLTPSESISVETESTKGLILPEDSIAVLRNSPNPYEDFQRSMHDMIEARLNQNQSVDWDFMEELLFCYLKLNEKKSHKYILGAFVDLIVSLRQNSSKSQAKWRKIPSKGERRRRK</sequence>
<dbReference type="Proteomes" id="UP000195402">
    <property type="component" value="Unassembled WGS sequence"/>
</dbReference>
<evidence type="ECO:0000256" key="3">
    <source>
        <dbReference type="ARBA" id="ARBA00023015"/>
    </source>
</evidence>
<keyword evidence="4 6" id="KW-0804">Transcription</keyword>
<dbReference type="InterPro" id="IPR038933">
    <property type="entry name" value="Ovate"/>
</dbReference>
<protein>
    <recommendedName>
        <fullName evidence="6">Transcription repressor</fullName>
    </recommendedName>
    <alternativeName>
        <fullName evidence="6">Ovate family protein</fullName>
    </alternativeName>
</protein>
<evidence type="ECO:0000313" key="10">
    <source>
        <dbReference type="Proteomes" id="UP000195402"/>
    </source>
</evidence>
<keyword evidence="2 6" id="KW-0678">Repressor</keyword>
<dbReference type="PROSITE" id="PS51754">
    <property type="entry name" value="OVATE"/>
    <property type="match status" value="1"/>
</dbReference>
<feature type="compositionally biased region" description="Basic residues" evidence="7">
    <location>
        <begin position="257"/>
        <end position="272"/>
    </location>
</feature>
<gene>
    <name evidence="9" type="ORF">BVC80_9069g25</name>
</gene>
<dbReference type="AlphaFoldDB" id="A0A200PNZ9"/>
<dbReference type="OrthoDB" id="689980at2759"/>
<organism evidence="9 10">
    <name type="scientific">Macleaya cordata</name>
    <name type="common">Five-seeded plume-poppy</name>
    <name type="synonym">Bocconia cordata</name>
    <dbReference type="NCBI Taxonomy" id="56857"/>
    <lineage>
        <taxon>Eukaryota</taxon>
        <taxon>Viridiplantae</taxon>
        <taxon>Streptophyta</taxon>
        <taxon>Embryophyta</taxon>
        <taxon>Tracheophyta</taxon>
        <taxon>Spermatophyta</taxon>
        <taxon>Magnoliopsida</taxon>
        <taxon>Ranunculales</taxon>
        <taxon>Papaveraceae</taxon>
        <taxon>Papaveroideae</taxon>
        <taxon>Macleaya</taxon>
    </lineage>
</organism>
<evidence type="ECO:0000256" key="4">
    <source>
        <dbReference type="ARBA" id="ARBA00023163"/>
    </source>
</evidence>
<evidence type="ECO:0000256" key="7">
    <source>
        <dbReference type="SAM" id="MobiDB-lite"/>
    </source>
</evidence>
<feature type="region of interest" description="Disordered" evidence="7">
    <location>
        <begin position="252"/>
        <end position="272"/>
    </location>
</feature>
<dbReference type="Pfam" id="PF04844">
    <property type="entry name" value="Ovate"/>
    <property type="match status" value="1"/>
</dbReference>
<feature type="domain" description="OVATE" evidence="8">
    <location>
        <begin position="184"/>
        <end position="247"/>
    </location>
</feature>
<keyword evidence="3 6" id="KW-0805">Transcription regulation</keyword>
<dbReference type="EMBL" id="MVGT01004386">
    <property type="protein sequence ID" value="OUZ99917.1"/>
    <property type="molecule type" value="Genomic_DNA"/>
</dbReference>